<dbReference type="Proteomes" id="UP000034681">
    <property type="component" value="Unassembled WGS sequence"/>
</dbReference>
<evidence type="ECO:0000313" key="1">
    <source>
        <dbReference type="EMBL" id="KKJ00156.1"/>
    </source>
</evidence>
<dbReference type="AlphaFoldDB" id="A0A0M2PUH3"/>
<organism evidence="1 2">
    <name type="scientific">Prochlorothrix hollandica PCC 9006 = CALU 1027</name>
    <dbReference type="NCBI Taxonomy" id="317619"/>
    <lineage>
        <taxon>Bacteria</taxon>
        <taxon>Bacillati</taxon>
        <taxon>Cyanobacteriota</taxon>
        <taxon>Cyanophyceae</taxon>
        <taxon>Prochlorotrichales</taxon>
        <taxon>Prochlorotrichaceae</taxon>
        <taxon>Prochlorothrix</taxon>
    </lineage>
</organism>
<reference evidence="1" key="1">
    <citation type="submission" date="2012-04" db="EMBL/GenBank/DDBJ databases">
        <authorList>
            <person name="Borisov I.G."/>
            <person name="Ivanikova N.V."/>
            <person name="Pinevich A.V."/>
        </authorList>
    </citation>
    <scope>NUCLEOTIDE SEQUENCE</scope>
    <source>
        <strain evidence="1">CALU 1027</strain>
    </source>
</reference>
<sequence length="235" mass="26339">MWREKIGGLLSFTLVLGGIFFFRGCGDMIQVYDSITMKRENWSPFRELTTNRNLKRQAQVQVIAGFYETFPQKERLPQINQDVLEMSNKYCDLKASVTQRGKVFTSIAGQLQRLLEEPSATSIADEVSLSLVKVYALANLYVCPDSSVQISISPESPKNYLLTVKQQGFDAQDVDAEFHNKPDANLLLAGYGACAEIYEMGFIQALKNKTASFSNTNNIKVVYNAAHEHLCSDAE</sequence>
<evidence type="ECO:0000313" key="2">
    <source>
        <dbReference type="Proteomes" id="UP000034681"/>
    </source>
</evidence>
<keyword evidence="2" id="KW-1185">Reference proteome</keyword>
<accession>A0A0M2PUH3</accession>
<protein>
    <submittedName>
        <fullName evidence="1">Uncharacterized protein</fullName>
    </submittedName>
</protein>
<name>A0A0M2PUH3_PROHO</name>
<comment type="caution">
    <text evidence="1">The sequence shown here is derived from an EMBL/GenBank/DDBJ whole genome shotgun (WGS) entry which is preliminary data.</text>
</comment>
<gene>
    <name evidence="1" type="ORF">PROH_10575</name>
</gene>
<dbReference type="OrthoDB" id="582323at2"/>
<proteinExistence type="predicted"/>
<dbReference type="EMBL" id="AJTX02000004">
    <property type="protein sequence ID" value="KKJ00156.1"/>
    <property type="molecule type" value="Genomic_DNA"/>
</dbReference>